<sequence length="129" mass="13929">MATGILIDQLGTYLVLSTLGITVADIYSAGKDSTAAIVKRIISFPPLIALVVAFALMPFGLPVWFCDALKRLGDTLAPLALVSVGLQLRFDQGNGLVTALATGLGFKLLLPRSRYYTSVFWGRRTKLRV</sequence>
<comment type="caution">
    <text evidence="3">The sequence shown here is derived from an EMBL/GenBank/DDBJ whole genome shotgun (WGS) entry which is preliminary data.</text>
</comment>
<keyword evidence="2" id="KW-0812">Transmembrane</keyword>
<dbReference type="PANTHER" id="PTHR36838:SF1">
    <property type="entry name" value="SLR1864 PROTEIN"/>
    <property type="match status" value="1"/>
</dbReference>
<evidence type="ECO:0000256" key="1">
    <source>
        <dbReference type="ARBA" id="ARBA00022448"/>
    </source>
</evidence>
<evidence type="ECO:0000313" key="4">
    <source>
        <dbReference type="Proteomes" id="UP001315278"/>
    </source>
</evidence>
<accession>A0ABS5FDN7</accession>
<keyword evidence="2" id="KW-1133">Transmembrane helix</keyword>
<feature type="transmembrane region" description="Helical" evidence="2">
    <location>
        <begin position="42"/>
        <end position="65"/>
    </location>
</feature>
<dbReference type="PANTHER" id="PTHR36838">
    <property type="entry name" value="AUXIN EFFLUX CARRIER FAMILY PROTEIN"/>
    <property type="match status" value="1"/>
</dbReference>
<proteinExistence type="predicted"/>
<keyword evidence="2" id="KW-0472">Membrane</keyword>
<dbReference type="RefSeq" id="WP_212491953.1">
    <property type="nucleotide sequence ID" value="NZ_JAFCJH010000004.1"/>
</dbReference>
<evidence type="ECO:0000256" key="2">
    <source>
        <dbReference type="SAM" id="Phobius"/>
    </source>
</evidence>
<protein>
    <submittedName>
        <fullName evidence="3">Uncharacterized protein</fullName>
    </submittedName>
</protein>
<gene>
    <name evidence="3" type="ORF">JQ615_05730</name>
</gene>
<evidence type="ECO:0000313" key="3">
    <source>
        <dbReference type="EMBL" id="MBR0794888.1"/>
    </source>
</evidence>
<name>A0ABS5FDN7_9BRAD</name>
<feature type="transmembrane region" description="Helical" evidence="2">
    <location>
        <begin position="12"/>
        <end position="30"/>
    </location>
</feature>
<dbReference type="Proteomes" id="UP001315278">
    <property type="component" value="Unassembled WGS sequence"/>
</dbReference>
<organism evidence="3 4">
    <name type="scientific">Bradyrhizobium jicamae</name>
    <dbReference type="NCBI Taxonomy" id="280332"/>
    <lineage>
        <taxon>Bacteria</taxon>
        <taxon>Pseudomonadati</taxon>
        <taxon>Pseudomonadota</taxon>
        <taxon>Alphaproteobacteria</taxon>
        <taxon>Hyphomicrobiales</taxon>
        <taxon>Nitrobacteraceae</taxon>
        <taxon>Bradyrhizobium</taxon>
    </lineage>
</organism>
<reference evidence="4" key="1">
    <citation type="journal article" date="2021" name="ISME J.">
        <title>Evolutionary origin and ecological implication of a unique nif island in free-living Bradyrhizobium lineages.</title>
        <authorList>
            <person name="Tao J."/>
        </authorList>
    </citation>
    <scope>NUCLEOTIDE SEQUENCE [LARGE SCALE GENOMIC DNA]</scope>
    <source>
        <strain evidence="4">SZCCT0434</strain>
    </source>
</reference>
<feature type="transmembrane region" description="Helical" evidence="2">
    <location>
        <begin position="93"/>
        <end position="110"/>
    </location>
</feature>
<keyword evidence="1" id="KW-0813">Transport</keyword>
<keyword evidence="4" id="KW-1185">Reference proteome</keyword>
<dbReference type="EMBL" id="JAFCJH010000004">
    <property type="protein sequence ID" value="MBR0794888.1"/>
    <property type="molecule type" value="Genomic_DNA"/>
</dbReference>